<feature type="signal peptide" evidence="2">
    <location>
        <begin position="1"/>
        <end position="23"/>
    </location>
</feature>
<gene>
    <name evidence="6" type="primary">ghrl</name>
    <name evidence="3 5" type="synonym">LOC101733910</name>
</gene>
<evidence type="ECO:0000313" key="5">
    <source>
        <dbReference type="RefSeq" id="XP_004914185.1"/>
    </source>
</evidence>
<accession>A0A6I8S0J1</accession>
<dbReference type="Ensembl" id="ENSXETT00000096065">
    <property type="protein sequence ID" value="ENSXETP00000086903"/>
    <property type="gene ID" value="ENSXETG00000034417"/>
</dbReference>
<evidence type="ECO:0000256" key="2">
    <source>
        <dbReference type="SAM" id="SignalP"/>
    </source>
</evidence>
<evidence type="ECO:0000313" key="3">
    <source>
        <dbReference type="Ensembl" id="ENSXETP00000086903"/>
    </source>
</evidence>
<proteinExistence type="predicted"/>
<dbReference type="OMA" id="HNEHRRE"/>
<dbReference type="GeneID" id="101733910"/>
<evidence type="ECO:0000256" key="1">
    <source>
        <dbReference type="SAM" id="MobiDB-lite"/>
    </source>
</evidence>
<feature type="chain" id="PRO_5044634211" evidence="2">
    <location>
        <begin position="24"/>
        <end position="117"/>
    </location>
</feature>
<reference evidence="3" key="1">
    <citation type="journal article" date="2010" name="Science">
        <title>The genome of the Western clawed frog Xenopus tropicalis.</title>
        <authorList>
            <person name="Hellsten U."/>
            <person name="Harland R.M."/>
            <person name="Gilchrist M.J."/>
            <person name="Hendrix D."/>
            <person name="Jurka J."/>
            <person name="Kapitonov V."/>
            <person name="Ovcharenko I."/>
            <person name="Putnam N.H."/>
            <person name="Shu S."/>
            <person name="Taher L."/>
            <person name="Blitz I.L."/>
            <person name="Blumberg B."/>
            <person name="Dichmann D.S."/>
            <person name="Dubchak I."/>
            <person name="Amaya E."/>
            <person name="Detter J.C."/>
            <person name="Fletcher R."/>
            <person name="Gerhard D.S."/>
            <person name="Goodstein D."/>
            <person name="Graves T."/>
            <person name="Grigoriev I.V."/>
            <person name="Grimwood J."/>
            <person name="Kawashima T."/>
            <person name="Lindquist E."/>
            <person name="Lucas S.M."/>
            <person name="Mead P.E."/>
            <person name="Mitros T."/>
            <person name="Ogino H."/>
            <person name="Ohta Y."/>
            <person name="Poliakov A.V."/>
            <person name="Pollet N."/>
            <person name="Robert J."/>
            <person name="Salamov A."/>
            <person name="Sater A.K."/>
            <person name="Schmutz J."/>
            <person name="Terry A."/>
            <person name="Vize P.D."/>
            <person name="Warren W.C."/>
            <person name="Wells D."/>
            <person name="Wills A."/>
            <person name="Wilson R.K."/>
            <person name="Zimmerman L.B."/>
            <person name="Zorn A.M."/>
            <person name="Grainger R."/>
            <person name="Grammer T."/>
            <person name="Khokha M.K."/>
            <person name="Richardson P.M."/>
            <person name="Rokhsar D.S."/>
        </authorList>
    </citation>
    <scope>NUCLEOTIDE SEQUENCE [LARGE SCALE GENOMIC DNA]</scope>
    <source>
        <strain evidence="3">Nigerian</strain>
    </source>
</reference>
<dbReference type="Proteomes" id="UP000008143">
    <property type="component" value="Chromosome 4"/>
</dbReference>
<name>A0A6I8S0J1_XENTR</name>
<evidence type="ECO:0000313" key="6">
    <source>
        <dbReference type="Xenbase" id="XB-GENE-29087351"/>
    </source>
</evidence>
<keyword evidence="2" id="KW-0732">Signal</keyword>
<organism evidence="3">
    <name type="scientific">Xenopus tropicalis</name>
    <name type="common">Western clawed frog</name>
    <name type="synonym">Silurana tropicalis</name>
    <dbReference type="NCBI Taxonomy" id="8364"/>
    <lineage>
        <taxon>Eukaryota</taxon>
        <taxon>Metazoa</taxon>
        <taxon>Chordata</taxon>
        <taxon>Craniata</taxon>
        <taxon>Vertebrata</taxon>
        <taxon>Euteleostomi</taxon>
        <taxon>Amphibia</taxon>
        <taxon>Batrachia</taxon>
        <taxon>Anura</taxon>
        <taxon>Pipoidea</taxon>
        <taxon>Pipidae</taxon>
        <taxon>Xenopodinae</taxon>
        <taxon>Xenopus</taxon>
        <taxon>Silurana</taxon>
    </lineage>
</organism>
<dbReference type="KEGG" id="xtr:101733910"/>
<dbReference type="PANTHER" id="PTHR14122:SF1">
    <property type="entry name" value="APPETITE-REGULATING HORMONE"/>
    <property type="match status" value="1"/>
</dbReference>
<dbReference type="OrthoDB" id="9896247at2759"/>
<keyword evidence="4" id="KW-1185">Reference proteome</keyword>
<dbReference type="Xenbase" id="XB-GENE-29087351">
    <property type="gene designation" value="ghrl"/>
</dbReference>
<reference evidence="3" key="2">
    <citation type="submission" date="2020-05" db="UniProtKB">
        <authorList>
            <consortium name="Ensembl"/>
        </authorList>
    </citation>
    <scope>IDENTIFICATION</scope>
</reference>
<dbReference type="Bgee" id="ENSXETG00000034417">
    <property type="expression patterns" value="Expressed in neurula embryo and 2 other cell types or tissues"/>
</dbReference>
<dbReference type="GeneTree" id="ENSGT01010000229895"/>
<dbReference type="GO" id="GO:0005576">
    <property type="term" value="C:extracellular region"/>
    <property type="evidence" value="ECO:0007669"/>
    <property type="project" value="InterPro"/>
</dbReference>
<dbReference type="PANTHER" id="PTHR14122">
    <property type="entry name" value="GHRELIN PRECURSOR"/>
    <property type="match status" value="1"/>
</dbReference>
<protein>
    <submittedName>
        <fullName evidence="3 5">Ghrelin-like</fullName>
    </submittedName>
</protein>
<feature type="region of interest" description="Disordered" evidence="1">
    <location>
        <begin position="32"/>
        <end position="66"/>
    </location>
</feature>
<dbReference type="AlphaFoldDB" id="A0A6I8S0J1"/>
<reference evidence="5" key="3">
    <citation type="submission" date="2025-04" db="UniProtKB">
        <authorList>
            <consortium name="RefSeq"/>
        </authorList>
    </citation>
    <scope>IDENTIFICATION</scope>
    <source>
        <strain evidence="5">Nigerian</strain>
        <tissue evidence="5">Liver and blood</tissue>
    </source>
</reference>
<dbReference type="RefSeq" id="XP_004914185.1">
    <property type="nucleotide sequence ID" value="XM_004914128.4"/>
</dbReference>
<dbReference type="CTD" id="51738"/>
<feature type="compositionally biased region" description="Basic and acidic residues" evidence="1">
    <location>
        <begin position="46"/>
        <end position="55"/>
    </location>
</feature>
<dbReference type="AGR" id="Xenbase:XB-GENE-29087351"/>
<dbReference type="GO" id="GO:0016608">
    <property type="term" value="F:growth hormone-releasing hormone activity"/>
    <property type="evidence" value="ECO:0007669"/>
    <property type="project" value="InterPro"/>
</dbReference>
<sequence>MWSRVFVCGVVSLCLVWPEAVTAGTSFLSPADLQKSSVKRPPRKLQHNEHRREALDPWDSPVGEMPDEEKGFRLSLPLEINLKMAEEQFQKQKAALQDILLALFSITPSQDTQDRTE</sequence>
<dbReference type="InterPro" id="IPR005441">
    <property type="entry name" value="Preproghrelin"/>
</dbReference>
<evidence type="ECO:0000313" key="4">
    <source>
        <dbReference type="Proteomes" id="UP000008143"/>
    </source>
</evidence>